<name>A0A132TLL7_9BACL</name>
<accession>A0A132TLL7</accession>
<gene>
    <name evidence="1" type="ORF">AMQ84_26645</name>
</gene>
<evidence type="ECO:0000313" key="1">
    <source>
        <dbReference type="EMBL" id="KWX72258.1"/>
    </source>
</evidence>
<sequence length="95" mass="11729">MSRSVKKHPVWNDQCSPGSVWAKRQASKAVRRYTCETSNGKWYRKVYCPWNIRDYSFYKTKQQAIREWETSDWERHRNPTLTKAVMDWYKMYKRK</sequence>
<dbReference type="OrthoDB" id="1913526at2"/>
<evidence type="ECO:0000313" key="2">
    <source>
        <dbReference type="Proteomes" id="UP000070475"/>
    </source>
</evidence>
<protein>
    <submittedName>
        <fullName evidence="1">Uncharacterized protein</fullName>
    </submittedName>
</protein>
<dbReference type="Proteomes" id="UP000070475">
    <property type="component" value="Unassembled WGS sequence"/>
</dbReference>
<keyword evidence="2" id="KW-1185">Reference proteome</keyword>
<dbReference type="AlphaFoldDB" id="A0A132TLL7"/>
<dbReference type="PATRIC" id="fig|483937.3.peg.5344"/>
<proteinExistence type="predicted"/>
<comment type="caution">
    <text evidence="1">The sequence shown here is derived from an EMBL/GenBank/DDBJ whole genome shotgun (WGS) entry which is preliminary data.</text>
</comment>
<dbReference type="RefSeq" id="WP_060862836.1">
    <property type="nucleotide sequence ID" value="NZ_LIRB01000145.1"/>
</dbReference>
<dbReference type="EMBL" id="LIRB01000145">
    <property type="protein sequence ID" value="KWX72258.1"/>
    <property type="molecule type" value="Genomic_DNA"/>
</dbReference>
<organism evidence="1 2">
    <name type="scientific">Paenibacillus riograndensis</name>
    <dbReference type="NCBI Taxonomy" id="483937"/>
    <lineage>
        <taxon>Bacteria</taxon>
        <taxon>Bacillati</taxon>
        <taxon>Bacillota</taxon>
        <taxon>Bacilli</taxon>
        <taxon>Bacillales</taxon>
        <taxon>Paenibacillaceae</taxon>
        <taxon>Paenibacillus</taxon>
        <taxon>Paenibacillus sonchi group</taxon>
    </lineage>
</organism>
<reference evidence="1 2" key="1">
    <citation type="submission" date="2015-08" db="EMBL/GenBank/DDBJ databases">
        <title>Genomes of Paenibacillus riograndensis.</title>
        <authorList>
            <person name="Sant'Anna F.H."/>
            <person name="Souza R."/>
            <person name="Ambrosini A."/>
            <person name="Bach E."/>
            <person name="Fernandes G."/>
            <person name="Balsanelli E."/>
            <person name="Baura V.A."/>
            <person name="Pedrosa F.O."/>
            <person name="Souza E.M."/>
            <person name="Passaglia L."/>
        </authorList>
    </citation>
    <scope>NUCLEOTIDE SEQUENCE [LARGE SCALE GENOMIC DNA]</scope>
    <source>
        <strain evidence="1 2">CAS34</strain>
    </source>
</reference>